<dbReference type="RefSeq" id="WP_130053608.1">
    <property type="nucleotide sequence ID" value="NZ_RCXK01000001.1"/>
</dbReference>
<evidence type="ECO:0000313" key="3">
    <source>
        <dbReference type="Proteomes" id="UP000441162"/>
    </source>
</evidence>
<comment type="caution">
    <text evidence="1">The sequence shown here is derived from an EMBL/GenBank/DDBJ whole genome shotgun (WGS) entry which is preliminary data.</text>
</comment>
<evidence type="ECO:0000313" key="2">
    <source>
        <dbReference type="EMBL" id="KAA5405091.1"/>
    </source>
</evidence>
<evidence type="ECO:0000313" key="1">
    <source>
        <dbReference type="EMBL" id="KAA5400905.1"/>
    </source>
</evidence>
<reference evidence="3 4" key="1">
    <citation type="journal article" date="2019" name="Nat. Med.">
        <title>A library of human gut bacterial isolates paired with longitudinal multiomics data enables mechanistic microbiome research.</title>
        <authorList>
            <person name="Poyet M."/>
            <person name="Groussin M."/>
            <person name="Gibbons S.M."/>
            <person name="Avila-Pacheco J."/>
            <person name="Jiang X."/>
            <person name="Kearney S.M."/>
            <person name="Perrotta A.R."/>
            <person name="Berdy B."/>
            <person name="Zhao S."/>
            <person name="Lieberman T.D."/>
            <person name="Swanson P.K."/>
            <person name="Smith M."/>
            <person name="Roesemann S."/>
            <person name="Alexander J.E."/>
            <person name="Rich S.A."/>
            <person name="Livny J."/>
            <person name="Vlamakis H."/>
            <person name="Clish C."/>
            <person name="Bullock K."/>
            <person name="Deik A."/>
            <person name="Scott J."/>
            <person name="Pierce K.A."/>
            <person name="Xavier R.J."/>
            <person name="Alm E.J."/>
        </authorList>
    </citation>
    <scope>NUCLEOTIDE SEQUENCE [LARGE SCALE GENOMIC DNA]</scope>
    <source>
        <strain evidence="1 4">BIOML-A1</strain>
        <strain evidence="2 3">BIOML-A4</strain>
    </source>
</reference>
<dbReference type="Proteomes" id="UP000481616">
    <property type="component" value="Unassembled WGS sequence"/>
</dbReference>
<dbReference type="Proteomes" id="UP000441162">
    <property type="component" value="Unassembled WGS sequence"/>
</dbReference>
<name>A0A4Q5I1C6_9BACT</name>
<gene>
    <name evidence="2" type="ORF">F2Y51_11480</name>
    <name evidence="1" type="ORF">F2Y58_01675</name>
</gene>
<proteinExistence type="predicted"/>
<organism evidence="1 4">
    <name type="scientific">Phocaeicola dorei</name>
    <dbReference type="NCBI Taxonomy" id="357276"/>
    <lineage>
        <taxon>Bacteria</taxon>
        <taxon>Pseudomonadati</taxon>
        <taxon>Bacteroidota</taxon>
        <taxon>Bacteroidia</taxon>
        <taxon>Bacteroidales</taxon>
        <taxon>Bacteroidaceae</taxon>
        <taxon>Phocaeicola</taxon>
    </lineage>
</organism>
<dbReference type="AlphaFoldDB" id="A0A4Q5I1C6"/>
<accession>A0A4Q5I1C6</accession>
<evidence type="ECO:0000313" key="4">
    <source>
        <dbReference type="Proteomes" id="UP000481616"/>
    </source>
</evidence>
<dbReference type="EMBL" id="VVZA01000008">
    <property type="protein sequence ID" value="KAA5405091.1"/>
    <property type="molecule type" value="Genomic_DNA"/>
</dbReference>
<protein>
    <submittedName>
        <fullName evidence="1">Uncharacterized protein</fullName>
    </submittedName>
</protein>
<sequence>MDKADLIDKIRKVCRIRNDIKIDMTVKGEHSFFYAKYVFLGETGIYVTDTLYIIDIEELDTESLAGIYQKIVLK</sequence>
<dbReference type="EMBL" id="VVYY01000001">
    <property type="protein sequence ID" value="KAA5400905.1"/>
    <property type="molecule type" value="Genomic_DNA"/>
</dbReference>